<organism evidence="3 4">
    <name type="scientific">Aurantiacibacter zhengii</name>
    <dbReference type="NCBI Taxonomy" id="2307003"/>
    <lineage>
        <taxon>Bacteria</taxon>
        <taxon>Pseudomonadati</taxon>
        <taxon>Pseudomonadota</taxon>
        <taxon>Alphaproteobacteria</taxon>
        <taxon>Sphingomonadales</taxon>
        <taxon>Erythrobacteraceae</taxon>
        <taxon>Aurantiacibacter</taxon>
    </lineage>
</organism>
<dbReference type="AlphaFoldDB" id="A0A418NNN1"/>
<gene>
    <name evidence="3" type="ORF">D2V07_16150</name>
</gene>
<reference evidence="3 4" key="1">
    <citation type="submission" date="2018-08" db="EMBL/GenBank/DDBJ databases">
        <title>Erythrobacter zhengii sp.nov., a bacterium isolated from deep-sea sediment.</title>
        <authorList>
            <person name="Fang C."/>
            <person name="Wu Y.-H."/>
            <person name="Sun C."/>
            <person name="Wang H."/>
            <person name="Cheng H."/>
            <person name="Meng F.-X."/>
            <person name="Wang C.-S."/>
            <person name="Xu X.-W."/>
        </authorList>
    </citation>
    <scope>NUCLEOTIDE SEQUENCE [LARGE SCALE GENOMIC DNA]</scope>
    <source>
        <strain evidence="3 4">V18</strain>
    </source>
</reference>
<feature type="domain" description="AB hydrolase-1" evidence="2">
    <location>
        <begin position="75"/>
        <end position="190"/>
    </location>
</feature>
<keyword evidence="1" id="KW-0472">Membrane</keyword>
<evidence type="ECO:0000313" key="4">
    <source>
        <dbReference type="Proteomes" id="UP000286576"/>
    </source>
</evidence>
<keyword evidence="4" id="KW-1185">Reference proteome</keyword>
<dbReference type="EMBL" id="QXFL01000009">
    <property type="protein sequence ID" value="RIV83633.1"/>
    <property type="molecule type" value="Genomic_DNA"/>
</dbReference>
<accession>A0A418NNN1</accession>
<dbReference type="GO" id="GO:0016787">
    <property type="term" value="F:hydrolase activity"/>
    <property type="evidence" value="ECO:0007669"/>
    <property type="project" value="UniProtKB-KW"/>
</dbReference>
<dbReference type="Gene3D" id="3.40.50.1820">
    <property type="entry name" value="alpha/beta hydrolase"/>
    <property type="match status" value="1"/>
</dbReference>
<keyword evidence="3" id="KW-0378">Hydrolase</keyword>
<dbReference type="InterPro" id="IPR029058">
    <property type="entry name" value="AB_hydrolase_fold"/>
</dbReference>
<dbReference type="PANTHER" id="PTHR12277:SF81">
    <property type="entry name" value="PROTEIN ABHD13"/>
    <property type="match status" value="1"/>
</dbReference>
<dbReference type="Pfam" id="PF12697">
    <property type="entry name" value="Abhydrolase_6"/>
    <property type="match status" value="1"/>
</dbReference>
<sequence length="267" mass="29192">MTRGVRMFVYFAITLTVIYGGLVSIVYFNQRQMIYPAPPVQHGTPAGLERVTLTTPDRLELIAGYRRAREGKPTLLFFHGNGASWQSSAQVTAKLLSHGYGLLAAEYRGYGGNPGTPSEEGLYQDARGAWNYLRGQGVEGEDIVLVGNSLGAAVALNLATEVSARALVLVSPFNNLADTASRRARWLPMRLLLQDRYASDEKIVAIGEPILILHGEEDSLIALEQAQALASVRDDTVIETYPAWGHDLIVHEPIQDRIAAFVDSTRA</sequence>
<dbReference type="PANTHER" id="PTHR12277">
    <property type="entry name" value="ALPHA/BETA HYDROLASE DOMAIN-CONTAINING PROTEIN"/>
    <property type="match status" value="1"/>
</dbReference>
<feature type="transmembrane region" description="Helical" evidence="1">
    <location>
        <begin position="7"/>
        <end position="28"/>
    </location>
</feature>
<proteinExistence type="predicted"/>
<comment type="caution">
    <text evidence="3">The sequence shown here is derived from an EMBL/GenBank/DDBJ whole genome shotgun (WGS) entry which is preliminary data.</text>
</comment>
<keyword evidence="1" id="KW-1133">Transmembrane helix</keyword>
<dbReference type="SUPFAM" id="SSF53474">
    <property type="entry name" value="alpha/beta-Hydrolases"/>
    <property type="match status" value="1"/>
</dbReference>
<dbReference type="Proteomes" id="UP000286576">
    <property type="component" value="Unassembled WGS sequence"/>
</dbReference>
<evidence type="ECO:0000259" key="2">
    <source>
        <dbReference type="Pfam" id="PF12697"/>
    </source>
</evidence>
<dbReference type="InterPro" id="IPR000073">
    <property type="entry name" value="AB_hydrolase_1"/>
</dbReference>
<evidence type="ECO:0000256" key="1">
    <source>
        <dbReference type="SAM" id="Phobius"/>
    </source>
</evidence>
<protein>
    <submittedName>
        <fullName evidence="3">Alpha/beta fold hydrolase</fullName>
    </submittedName>
</protein>
<name>A0A418NNN1_9SPHN</name>
<keyword evidence="1" id="KW-0812">Transmembrane</keyword>
<evidence type="ECO:0000313" key="3">
    <source>
        <dbReference type="EMBL" id="RIV83633.1"/>
    </source>
</evidence>